<dbReference type="Proteomes" id="UP000076858">
    <property type="component" value="Unassembled WGS sequence"/>
</dbReference>
<proteinExistence type="predicted"/>
<organism evidence="2 3">
    <name type="scientific">Daphnia magna</name>
    <dbReference type="NCBI Taxonomy" id="35525"/>
    <lineage>
        <taxon>Eukaryota</taxon>
        <taxon>Metazoa</taxon>
        <taxon>Ecdysozoa</taxon>
        <taxon>Arthropoda</taxon>
        <taxon>Crustacea</taxon>
        <taxon>Branchiopoda</taxon>
        <taxon>Diplostraca</taxon>
        <taxon>Cladocera</taxon>
        <taxon>Anomopoda</taxon>
        <taxon>Daphniidae</taxon>
        <taxon>Daphnia</taxon>
    </lineage>
</organism>
<name>A0A164R395_9CRUS</name>
<dbReference type="EMBL" id="LRGB01002244">
    <property type="protein sequence ID" value="KZS08299.1"/>
    <property type="molecule type" value="Genomic_DNA"/>
</dbReference>
<sequence length="190" mass="21542">MNQTKKNEEVTNLDWSDEILMTWIEEDTPQLEISESLPTGNDWEDVLLANLMSNEARGEIQISANASENFVATAKIENLTNKVISENNVVLPTTTNIQVSRNIRMEEVIRRYSNSDSDCEFMQKKRYSNSDSDCEVMQKKSFLPPTETEEEEKSTSKVGHYYSKIESDLDPSSSDSEIAVKCKAVSVINN</sequence>
<feature type="region of interest" description="Disordered" evidence="1">
    <location>
        <begin position="141"/>
        <end position="175"/>
    </location>
</feature>
<accession>A0A164R395</accession>
<comment type="caution">
    <text evidence="2">The sequence shown here is derived from an EMBL/GenBank/DDBJ whole genome shotgun (WGS) entry which is preliminary data.</text>
</comment>
<protein>
    <submittedName>
        <fullName evidence="2">Uncharacterized protein</fullName>
    </submittedName>
</protein>
<gene>
    <name evidence="2" type="ORF">APZ42_027777</name>
</gene>
<dbReference type="AlphaFoldDB" id="A0A164R395"/>
<keyword evidence="3" id="KW-1185">Reference proteome</keyword>
<evidence type="ECO:0000256" key="1">
    <source>
        <dbReference type="SAM" id="MobiDB-lite"/>
    </source>
</evidence>
<evidence type="ECO:0000313" key="2">
    <source>
        <dbReference type="EMBL" id="KZS08299.1"/>
    </source>
</evidence>
<evidence type="ECO:0000313" key="3">
    <source>
        <dbReference type="Proteomes" id="UP000076858"/>
    </source>
</evidence>
<reference evidence="2 3" key="1">
    <citation type="submission" date="2016-03" db="EMBL/GenBank/DDBJ databases">
        <title>EvidentialGene: Evidence-directed Construction of Genes on Genomes.</title>
        <authorList>
            <person name="Gilbert D.G."/>
            <person name="Choi J.-H."/>
            <person name="Mockaitis K."/>
            <person name="Colbourne J."/>
            <person name="Pfrender M."/>
        </authorList>
    </citation>
    <scope>NUCLEOTIDE SEQUENCE [LARGE SCALE GENOMIC DNA]</scope>
    <source>
        <strain evidence="2 3">Xinb3</strain>
        <tissue evidence="2">Complete organism</tissue>
    </source>
</reference>